<dbReference type="RefSeq" id="WP_189162578.1">
    <property type="nucleotide sequence ID" value="NZ_BMNT01000008.1"/>
</dbReference>
<dbReference type="AlphaFoldDB" id="A0A917QYQ0"/>
<reference evidence="1" key="2">
    <citation type="submission" date="2020-09" db="EMBL/GenBank/DDBJ databases">
        <authorList>
            <person name="Sun Q."/>
            <person name="Ohkuma M."/>
        </authorList>
    </citation>
    <scope>NUCLEOTIDE SEQUENCE</scope>
    <source>
        <strain evidence="1">JCM 13064</strain>
    </source>
</reference>
<gene>
    <name evidence="1" type="ORF">GCM10007964_19070</name>
</gene>
<reference evidence="1" key="1">
    <citation type="journal article" date="2014" name="Int. J. Syst. Evol. Microbiol.">
        <title>Complete genome sequence of Corynebacterium casei LMG S-19264T (=DSM 44701T), isolated from a smear-ripened cheese.</title>
        <authorList>
            <consortium name="US DOE Joint Genome Institute (JGI-PGF)"/>
            <person name="Walter F."/>
            <person name="Albersmeier A."/>
            <person name="Kalinowski J."/>
            <person name="Ruckert C."/>
        </authorList>
    </citation>
    <scope>NUCLEOTIDE SEQUENCE</scope>
    <source>
        <strain evidence="1">JCM 13064</strain>
    </source>
</reference>
<proteinExistence type="predicted"/>
<dbReference type="EMBL" id="BMNT01000008">
    <property type="protein sequence ID" value="GGK76477.1"/>
    <property type="molecule type" value="Genomic_DNA"/>
</dbReference>
<evidence type="ECO:0000313" key="2">
    <source>
        <dbReference type="Proteomes" id="UP000645217"/>
    </source>
</evidence>
<dbReference type="Proteomes" id="UP000645217">
    <property type="component" value="Unassembled WGS sequence"/>
</dbReference>
<comment type="caution">
    <text evidence="1">The sequence shown here is derived from an EMBL/GenBank/DDBJ whole genome shotgun (WGS) entry which is preliminary data.</text>
</comment>
<protein>
    <submittedName>
        <fullName evidence="1">Uncharacterized protein</fullName>
    </submittedName>
</protein>
<sequence length="186" mass="19073">MKAGSSMEPVHRSMPIVASGVASAVKLLVATLALCGAYFGAAAGGSAVPAAAGDPAAAIPAGRVRTVILSAQAMPAETGREPRAGVVTVGLRAAGTGCRRTYHAESVLDPGRTGSPVVYGWRLSRWSPAAHAWKTQRSTPEAVLPAGVRSVVEWHPRITGHPGRYRVELLVSGRGAITGAKFTVAC</sequence>
<name>A0A917QYQ0_9ACTN</name>
<organism evidence="1 2">
    <name type="scientific">Sphaerisporangium melleum</name>
    <dbReference type="NCBI Taxonomy" id="321316"/>
    <lineage>
        <taxon>Bacteria</taxon>
        <taxon>Bacillati</taxon>
        <taxon>Actinomycetota</taxon>
        <taxon>Actinomycetes</taxon>
        <taxon>Streptosporangiales</taxon>
        <taxon>Streptosporangiaceae</taxon>
        <taxon>Sphaerisporangium</taxon>
    </lineage>
</organism>
<accession>A0A917QYQ0</accession>
<evidence type="ECO:0000313" key="1">
    <source>
        <dbReference type="EMBL" id="GGK76477.1"/>
    </source>
</evidence>
<keyword evidence="2" id="KW-1185">Reference proteome</keyword>